<keyword evidence="8 17" id="KW-0808">Transferase</keyword>
<dbReference type="NCBIfam" id="NF009897">
    <property type="entry name" value="PRK13357.1"/>
    <property type="match status" value="1"/>
</dbReference>
<evidence type="ECO:0000313" key="20">
    <source>
        <dbReference type="Proteomes" id="UP000440066"/>
    </source>
</evidence>
<dbReference type="PROSITE" id="PS00770">
    <property type="entry name" value="AA_TRANSFER_CLASS_4"/>
    <property type="match status" value="1"/>
</dbReference>
<keyword evidence="7 17" id="KW-0028">Amino-acid biosynthesis</keyword>
<comment type="pathway">
    <text evidence="3 18">Amino-acid biosynthesis; L-valine biosynthesis; L-valine from pyruvate: step 4/4.</text>
</comment>
<dbReference type="GO" id="GO:0009099">
    <property type="term" value="P:L-valine biosynthetic process"/>
    <property type="evidence" value="ECO:0007669"/>
    <property type="project" value="UniProtKB-UniPathway"/>
</dbReference>
<dbReference type="PIRSF" id="PIRSF006468">
    <property type="entry name" value="BCAT1"/>
    <property type="match status" value="1"/>
</dbReference>
<comment type="pathway">
    <text evidence="2 18">Amino-acid biosynthesis; L-isoleucine biosynthesis; L-isoleucine from 2-oxobutanoate: step 4/4.</text>
</comment>
<keyword evidence="9 16" id="KW-0663">Pyridoxal phosphate</keyword>
<dbReference type="InterPro" id="IPR033939">
    <property type="entry name" value="BCAT_family"/>
</dbReference>
<dbReference type="CDD" id="cd01557">
    <property type="entry name" value="BCAT_beta_family"/>
    <property type="match status" value="1"/>
</dbReference>
<evidence type="ECO:0000256" key="1">
    <source>
        <dbReference type="ARBA" id="ARBA00001933"/>
    </source>
</evidence>
<dbReference type="Proteomes" id="UP000440066">
    <property type="component" value="Unassembled WGS sequence"/>
</dbReference>
<feature type="modified residue" description="N6-(pyridoxal phosphate)lysine" evidence="14">
    <location>
        <position position="187"/>
    </location>
</feature>
<evidence type="ECO:0000256" key="6">
    <source>
        <dbReference type="ARBA" id="ARBA00022576"/>
    </source>
</evidence>
<dbReference type="InterPro" id="IPR005786">
    <property type="entry name" value="B_amino_transII"/>
</dbReference>
<evidence type="ECO:0000256" key="14">
    <source>
        <dbReference type="PIRSR" id="PIRSR006468-1"/>
    </source>
</evidence>
<dbReference type="NCBIfam" id="TIGR01123">
    <property type="entry name" value="ilvE_II"/>
    <property type="match status" value="1"/>
</dbReference>
<evidence type="ECO:0000256" key="13">
    <source>
        <dbReference type="ARBA" id="ARBA00049229"/>
    </source>
</evidence>
<comment type="caution">
    <text evidence="19">The sequence shown here is derived from an EMBL/GenBank/DDBJ whole genome shotgun (WGS) entry which is preliminary data.</text>
</comment>
<evidence type="ECO:0000256" key="16">
    <source>
        <dbReference type="RuleBase" id="RU004516"/>
    </source>
</evidence>
<evidence type="ECO:0000256" key="2">
    <source>
        <dbReference type="ARBA" id="ARBA00004824"/>
    </source>
</evidence>
<protein>
    <recommendedName>
        <fullName evidence="17">Branched-chain-amino-acid aminotransferase</fullName>
        <ecNumber evidence="17">2.6.1.42</ecNumber>
    </recommendedName>
</protein>
<dbReference type="SUPFAM" id="SSF56752">
    <property type="entry name" value="D-aminoacid aminotransferase-like PLP-dependent enzymes"/>
    <property type="match status" value="1"/>
</dbReference>
<dbReference type="InterPro" id="IPR043132">
    <property type="entry name" value="BCAT-like_C"/>
</dbReference>
<dbReference type="UniPathway" id="UPA00049">
    <property type="reaction ID" value="UER00062"/>
</dbReference>
<dbReference type="FunFam" id="3.30.470.10:FF:000004">
    <property type="entry name" value="Branched-chain-amino-acid aminotransferase"/>
    <property type="match status" value="1"/>
</dbReference>
<evidence type="ECO:0000313" key="19">
    <source>
        <dbReference type="EMBL" id="MRJ47806.1"/>
    </source>
</evidence>
<keyword evidence="10 17" id="KW-0100">Branched-chain amino acid biosynthesis</keyword>
<reference evidence="19 20" key="1">
    <citation type="submission" date="2019-11" db="EMBL/GenBank/DDBJ databases">
        <title>Characterisation of Fundicoccus ignavus gen. nov. sp. nov., a novel genus of the family Aerococcaceae from bulk tank milk.</title>
        <authorList>
            <person name="Siebert A."/>
            <person name="Huptas C."/>
            <person name="Wenning M."/>
            <person name="Scherer S."/>
            <person name="Doll E.V."/>
        </authorList>
    </citation>
    <scope>NUCLEOTIDE SEQUENCE [LARGE SCALE GENOMIC DNA]</scope>
    <source>
        <strain evidence="19 20">DSM 109652</strain>
    </source>
</reference>
<dbReference type="GO" id="GO:0004084">
    <property type="term" value="F:branched-chain-amino-acid transaminase activity"/>
    <property type="evidence" value="ECO:0007669"/>
    <property type="project" value="UniProtKB-EC"/>
</dbReference>
<evidence type="ECO:0000256" key="10">
    <source>
        <dbReference type="ARBA" id="ARBA00023304"/>
    </source>
</evidence>
<gene>
    <name evidence="19" type="ORF">GF867_09545</name>
</gene>
<evidence type="ECO:0000256" key="5">
    <source>
        <dbReference type="ARBA" id="ARBA00009320"/>
    </source>
</evidence>
<accession>A0A844C9J4</accession>
<dbReference type="AlphaFoldDB" id="A0A844C9J4"/>
<name>A0A844C9J4_9LACT</name>
<dbReference type="UniPathway" id="UPA00047">
    <property type="reaction ID" value="UER00058"/>
</dbReference>
<dbReference type="InterPro" id="IPR036038">
    <property type="entry name" value="Aminotransferase-like"/>
</dbReference>
<dbReference type="InterPro" id="IPR043131">
    <property type="entry name" value="BCAT-like_N"/>
</dbReference>
<proteinExistence type="inferred from homology"/>
<dbReference type="FunFam" id="3.20.10.10:FF:000006">
    <property type="entry name" value="Branched-chain amino acid aminotransferase"/>
    <property type="match status" value="1"/>
</dbReference>
<comment type="catalytic activity">
    <reaction evidence="13 17">
        <text>L-leucine + 2-oxoglutarate = 4-methyl-2-oxopentanoate + L-glutamate</text>
        <dbReference type="Rhea" id="RHEA:18321"/>
        <dbReference type="ChEBI" id="CHEBI:16810"/>
        <dbReference type="ChEBI" id="CHEBI:17865"/>
        <dbReference type="ChEBI" id="CHEBI:29985"/>
        <dbReference type="ChEBI" id="CHEBI:57427"/>
        <dbReference type="EC" id="2.6.1.42"/>
    </reaction>
</comment>
<dbReference type="Gene3D" id="3.30.470.10">
    <property type="match status" value="1"/>
</dbReference>
<evidence type="ECO:0000256" key="17">
    <source>
        <dbReference type="RuleBase" id="RU004517"/>
    </source>
</evidence>
<dbReference type="EMBL" id="WJQT01000014">
    <property type="protein sequence ID" value="MRJ47806.1"/>
    <property type="molecule type" value="Genomic_DNA"/>
</dbReference>
<evidence type="ECO:0000256" key="3">
    <source>
        <dbReference type="ARBA" id="ARBA00004931"/>
    </source>
</evidence>
<dbReference type="UniPathway" id="UPA00048">
    <property type="reaction ID" value="UER00073"/>
</dbReference>
<evidence type="ECO:0000256" key="15">
    <source>
        <dbReference type="RuleBase" id="RU004106"/>
    </source>
</evidence>
<evidence type="ECO:0000256" key="7">
    <source>
        <dbReference type="ARBA" id="ARBA00022605"/>
    </source>
</evidence>
<dbReference type="RefSeq" id="WP_153832872.1">
    <property type="nucleotide sequence ID" value="NZ_WJQT01000014.1"/>
</dbReference>
<dbReference type="GO" id="GO:0009098">
    <property type="term" value="P:L-leucine biosynthetic process"/>
    <property type="evidence" value="ECO:0007669"/>
    <property type="project" value="UniProtKB-UniPathway"/>
</dbReference>
<comment type="catalytic activity">
    <reaction evidence="11 17">
        <text>L-valine + 2-oxoglutarate = 3-methyl-2-oxobutanoate + L-glutamate</text>
        <dbReference type="Rhea" id="RHEA:24813"/>
        <dbReference type="ChEBI" id="CHEBI:11851"/>
        <dbReference type="ChEBI" id="CHEBI:16810"/>
        <dbReference type="ChEBI" id="CHEBI:29985"/>
        <dbReference type="ChEBI" id="CHEBI:57762"/>
        <dbReference type="EC" id="2.6.1.42"/>
    </reaction>
</comment>
<dbReference type="InterPro" id="IPR018300">
    <property type="entry name" value="Aminotrans_IV_CS"/>
</dbReference>
<dbReference type="Pfam" id="PF01063">
    <property type="entry name" value="Aminotran_4"/>
    <property type="match status" value="1"/>
</dbReference>
<comment type="similarity">
    <text evidence="5 15">Belongs to the class-IV pyridoxal-phosphate-dependent aminotransferase family.</text>
</comment>
<sequence length="345" mass="37697">MTAITPDTIQWNELGFSYIDTGKSFRAYFKDGHWSEGQIESSKNISISEASPVFHYGQSCFEGLKAYRTQNGDIQLFRPDKNADRMIDSAERLLMEPYPKEAFIEAVHKIVKENAEWVPPYESGATLYIRPFLMGVGDIVGVKPADEYIFSIFVTPVGPYFKGGLKPANFLISDYDRAAPNGTGAAKVGGNYAAGNLAGKLAKDQGYADAIFLDPATKTKIEEVGSANFFAITADNRFITPKSPSILPSITKYSLIDIARERLGMEAVETDVYLEELSGFSEAGAMGTAAVITPIGSIVHGEHRYVFGNGQEVGSVTQRLYNELVGIQFGDIVAPEGWIQKVKLG</sequence>
<dbReference type="InterPro" id="IPR001544">
    <property type="entry name" value="Aminotrans_IV"/>
</dbReference>
<dbReference type="PANTHER" id="PTHR42825">
    <property type="entry name" value="AMINO ACID AMINOTRANSFERASE"/>
    <property type="match status" value="1"/>
</dbReference>
<organism evidence="19 20">
    <name type="scientific">Fundicoccus ignavus</name>
    <dbReference type="NCBI Taxonomy" id="2664442"/>
    <lineage>
        <taxon>Bacteria</taxon>
        <taxon>Bacillati</taxon>
        <taxon>Bacillota</taxon>
        <taxon>Bacilli</taxon>
        <taxon>Lactobacillales</taxon>
        <taxon>Aerococcaceae</taxon>
        <taxon>Fundicoccus</taxon>
    </lineage>
</organism>
<comment type="pathway">
    <text evidence="4 18">Amino-acid biosynthesis; L-leucine biosynthesis; L-leucine from 3-methyl-2-oxobutanoate: step 4/4.</text>
</comment>
<evidence type="ECO:0000256" key="12">
    <source>
        <dbReference type="ARBA" id="ARBA00048798"/>
    </source>
</evidence>
<comment type="catalytic activity">
    <reaction evidence="12 17">
        <text>L-isoleucine + 2-oxoglutarate = (S)-3-methyl-2-oxopentanoate + L-glutamate</text>
        <dbReference type="Rhea" id="RHEA:24801"/>
        <dbReference type="ChEBI" id="CHEBI:16810"/>
        <dbReference type="ChEBI" id="CHEBI:29985"/>
        <dbReference type="ChEBI" id="CHEBI:35146"/>
        <dbReference type="ChEBI" id="CHEBI:58045"/>
        <dbReference type="EC" id="2.6.1.42"/>
    </reaction>
</comment>
<evidence type="ECO:0000256" key="11">
    <source>
        <dbReference type="ARBA" id="ARBA00048212"/>
    </source>
</evidence>
<evidence type="ECO:0000256" key="9">
    <source>
        <dbReference type="ARBA" id="ARBA00022898"/>
    </source>
</evidence>
<comment type="cofactor">
    <cofactor evidence="1 16">
        <name>pyridoxal 5'-phosphate</name>
        <dbReference type="ChEBI" id="CHEBI:597326"/>
    </cofactor>
</comment>
<dbReference type="GO" id="GO:0009097">
    <property type="term" value="P:isoleucine biosynthetic process"/>
    <property type="evidence" value="ECO:0007669"/>
    <property type="project" value="UniProtKB-UniPathway"/>
</dbReference>
<keyword evidence="6 17" id="KW-0032">Aminotransferase</keyword>
<evidence type="ECO:0000256" key="4">
    <source>
        <dbReference type="ARBA" id="ARBA00005072"/>
    </source>
</evidence>
<evidence type="ECO:0000256" key="8">
    <source>
        <dbReference type="ARBA" id="ARBA00022679"/>
    </source>
</evidence>
<evidence type="ECO:0000256" key="18">
    <source>
        <dbReference type="RuleBase" id="RU004519"/>
    </source>
</evidence>
<dbReference type="PANTHER" id="PTHR42825:SF2">
    <property type="entry name" value="BRANCHED-CHAIN-AMINO-ACID AMINOTRANSFERASE 3, CHLOROPLASTIC-RELATED"/>
    <property type="match status" value="1"/>
</dbReference>
<dbReference type="Gene3D" id="3.20.10.10">
    <property type="entry name" value="D-amino Acid Aminotransferase, subunit A, domain 2"/>
    <property type="match status" value="1"/>
</dbReference>
<dbReference type="EC" id="2.6.1.42" evidence="17"/>